<evidence type="ECO:0000313" key="2">
    <source>
        <dbReference type="Proteomes" id="UP000233551"/>
    </source>
</evidence>
<sequence length="107" mass="12129">MGFGKSWETRMETIYLGRSCSGDGRRRPPQGWRLLWKRFKGGVVNKIKKVAESSAANCNSSSSAHGSYDPTEYLQNFDHGSGWNRMSFSARFADPSSISRRHHLLMD</sequence>
<proteinExistence type="predicted"/>
<dbReference type="AlphaFoldDB" id="A0A2I0KBV5"/>
<dbReference type="PANTHER" id="PTHR33168">
    <property type="entry name" value="STRESS INDUCED PROTEIN-RELATED"/>
    <property type="match status" value="1"/>
</dbReference>
<dbReference type="Proteomes" id="UP000233551">
    <property type="component" value="Unassembled WGS sequence"/>
</dbReference>
<protein>
    <submittedName>
        <fullName evidence="1">Uncharacterized protein</fullName>
    </submittedName>
</protein>
<reference evidence="1 2" key="1">
    <citation type="submission" date="2017-11" db="EMBL/GenBank/DDBJ databases">
        <title>De-novo sequencing of pomegranate (Punica granatum L.) genome.</title>
        <authorList>
            <person name="Akparov Z."/>
            <person name="Amiraslanov A."/>
            <person name="Hajiyeva S."/>
            <person name="Abbasov M."/>
            <person name="Kaur K."/>
            <person name="Hamwieh A."/>
            <person name="Solovyev V."/>
            <person name="Salamov A."/>
            <person name="Braich B."/>
            <person name="Kosarev P."/>
            <person name="Mahmoud A."/>
            <person name="Hajiyev E."/>
            <person name="Babayeva S."/>
            <person name="Izzatullayeva V."/>
            <person name="Mammadov A."/>
            <person name="Mammadov A."/>
            <person name="Sharifova S."/>
            <person name="Ojaghi J."/>
            <person name="Eynullazada K."/>
            <person name="Bayramov B."/>
            <person name="Abdulazimova A."/>
            <person name="Shahmuradov I."/>
        </authorList>
    </citation>
    <scope>NUCLEOTIDE SEQUENCE [LARGE SCALE GENOMIC DNA]</scope>
    <source>
        <strain evidence="2">cv. AG2017</strain>
        <tissue evidence="1">Leaf</tissue>
    </source>
</reference>
<evidence type="ECO:0000313" key="1">
    <source>
        <dbReference type="EMBL" id="PKI66008.1"/>
    </source>
</evidence>
<gene>
    <name evidence="1" type="ORF">CRG98_013593</name>
</gene>
<name>A0A2I0KBV5_PUNGR</name>
<dbReference type="EMBL" id="PGOL01000697">
    <property type="protein sequence ID" value="PKI66008.1"/>
    <property type="molecule type" value="Genomic_DNA"/>
</dbReference>
<organism evidence="1 2">
    <name type="scientific">Punica granatum</name>
    <name type="common">Pomegranate</name>
    <dbReference type="NCBI Taxonomy" id="22663"/>
    <lineage>
        <taxon>Eukaryota</taxon>
        <taxon>Viridiplantae</taxon>
        <taxon>Streptophyta</taxon>
        <taxon>Embryophyta</taxon>
        <taxon>Tracheophyta</taxon>
        <taxon>Spermatophyta</taxon>
        <taxon>Magnoliopsida</taxon>
        <taxon>eudicotyledons</taxon>
        <taxon>Gunneridae</taxon>
        <taxon>Pentapetalae</taxon>
        <taxon>rosids</taxon>
        <taxon>malvids</taxon>
        <taxon>Myrtales</taxon>
        <taxon>Lythraceae</taxon>
        <taxon>Punica</taxon>
    </lineage>
</organism>
<accession>A0A2I0KBV5</accession>
<keyword evidence="2" id="KW-1185">Reference proteome</keyword>
<comment type="caution">
    <text evidence="1">The sequence shown here is derived from an EMBL/GenBank/DDBJ whole genome shotgun (WGS) entry which is preliminary data.</text>
</comment>